<evidence type="ECO:0000313" key="2">
    <source>
        <dbReference type="Proteomes" id="UP000298663"/>
    </source>
</evidence>
<protein>
    <submittedName>
        <fullName evidence="1">Uncharacterized protein</fullName>
    </submittedName>
</protein>
<proteinExistence type="predicted"/>
<dbReference type="Proteomes" id="UP000298663">
    <property type="component" value="Unassembled WGS sequence"/>
</dbReference>
<dbReference type="EMBL" id="AZBU02000011">
    <property type="protein sequence ID" value="TKR60715.1"/>
    <property type="molecule type" value="Genomic_DNA"/>
</dbReference>
<dbReference type="AlphaFoldDB" id="A0A4V5ZXQ3"/>
<evidence type="ECO:0000313" key="1">
    <source>
        <dbReference type="EMBL" id="TKR60715.1"/>
    </source>
</evidence>
<accession>A0A4V5ZXQ3</accession>
<organism evidence="1 2">
    <name type="scientific">Steinernema carpocapsae</name>
    <name type="common">Entomopathogenic nematode</name>
    <dbReference type="NCBI Taxonomy" id="34508"/>
    <lineage>
        <taxon>Eukaryota</taxon>
        <taxon>Metazoa</taxon>
        <taxon>Ecdysozoa</taxon>
        <taxon>Nematoda</taxon>
        <taxon>Chromadorea</taxon>
        <taxon>Rhabditida</taxon>
        <taxon>Tylenchina</taxon>
        <taxon>Panagrolaimomorpha</taxon>
        <taxon>Strongyloidoidea</taxon>
        <taxon>Steinernematidae</taxon>
        <taxon>Steinernema</taxon>
    </lineage>
</organism>
<reference evidence="1 2" key="2">
    <citation type="journal article" date="2019" name="G3 (Bethesda)">
        <title>Hybrid Assembly of the Genome of the Entomopathogenic Nematode Steinernema carpocapsae Identifies the X-Chromosome.</title>
        <authorList>
            <person name="Serra L."/>
            <person name="Macchietto M."/>
            <person name="Macias-Munoz A."/>
            <person name="McGill C.J."/>
            <person name="Rodriguez I.M."/>
            <person name="Rodriguez B."/>
            <person name="Murad R."/>
            <person name="Mortazavi A."/>
        </authorList>
    </citation>
    <scope>NUCLEOTIDE SEQUENCE [LARGE SCALE GENOMIC DNA]</scope>
    <source>
        <strain evidence="1 2">ALL</strain>
    </source>
</reference>
<name>A0A4V5ZXQ3_STECR</name>
<gene>
    <name evidence="1" type="ORF">L596_027918</name>
</gene>
<keyword evidence="2" id="KW-1185">Reference proteome</keyword>
<comment type="caution">
    <text evidence="1">The sequence shown here is derived from an EMBL/GenBank/DDBJ whole genome shotgun (WGS) entry which is preliminary data.</text>
</comment>
<sequence>MLFQPLTTSTRICCSPLFPANPKSSRRIQEEIWTLNHSEFNVSLSTAWEKPPKGVTRTYYGAADKRTRDVPG</sequence>
<reference evidence="1 2" key="1">
    <citation type="journal article" date="2015" name="Genome Biol.">
        <title>Comparative genomics of Steinernema reveals deeply conserved gene regulatory networks.</title>
        <authorList>
            <person name="Dillman A.R."/>
            <person name="Macchietto M."/>
            <person name="Porter C.F."/>
            <person name="Rogers A."/>
            <person name="Williams B."/>
            <person name="Antoshechkin I."/>
            <person name="Lee M.M."/>
            <person name="Goodwin Z."/>
            <person name="Lu X."/>
            <person name="Lewis E.E."/>
            <person name="Goodrich-Blair H."/>
            <person name="Stock S.P."/>
            <person name="Adams B.J."/>
            <person name="Sternberg P.W."/>
            <person name="Mortazavi A."/>
        </authorList>
    </citation>
    <scope>NUCLEOTIDE SEQUENCE [LARGE SCALE GENOMIC DNA]</scope>
    <source>
        <strain evidence="1 2">ALL</strain>
    </source>
</reference>
<dbReference type="OrthoDB" id="5776386at2759"/>